<accession>L9WYU7</accession>
<dbReference type="RefSeq" id="WP_005559958.1">
    <property type="nucleotide sequence ID" value="NZ_AOIB01000043.1"/>
</dbReference>
<dbReference type="PROSITE" id="PS51257">
    <property type="entry name" value="PROKAR_LIPOPROTEIN"/>
    <property type="match status" value="1"/>
</dbReference>
<dbReference type="AlphaFoldDB" id="L9WYU7"/>
<sequence length="145" mass="16225">MQRRAVLASVSGLVALAGCLSDDEIDERGEIEILIDDEPVNLSEDRYQAEHAENHSIDFHLHEGSDQWYMEGEEQVTFAEGIDLLPYFSFETDDGDHVLEHDGDTYDEADVDTEMTFLVDGESVDPTEHTLEDGEEMVLEVSTSG</sequence>
<evidence type="ECO:0000313" key="2">
    <source>
        <dbReference type="Proteomes" id="UP000011688"/>
    </source>
</evidence>
<reference evidence="1 2" key="1">
    <citation type="journal article" date="2014" name="PLoS Genet.">
        <title>Phylogenetically driven sequencing of extremely halophilic archaea reveals strategies for static and dynamic osmo-response.</title>
        <authorList>
            <person name="Becker E.A."/>
            <person name="Seitzer P.M."/>
            <person name="Tritt A."/>
            <person name="Larsen D."/>
            <person name="Krusor M."/>
            <person name="Yao A.I."/>
            <person name="Wu D."/>
            <person name="Madern D."/>
            <person name="Eisen J.A."/>
            <person name="Darling A.E."/>
            <person name="Facciotti M.T."/>
        </authorList>
    </citation>
    <scope>NUCLEOTIDE SEQUENCE [LARGE SCALE GENOMIC DNA]</scope>
    <source>
        <strain evidence="1 2">DSM 10524</strain>
    </source>
</reference>
<dbReference type="OrthoDB" id="2572at2157"/>
<keyword evidence="2" id="KW-1185">Reference proteome</keyword>
<comment type="caution">
    <text evidence="1">The sequence shown here is derived from an EMBL/GenBank/DDBJ whole genome shotgun (WGS) entry which is preliminary data.</text>
</comment>
<proteinExistence type="predicted"/>
<dbReference type="STRING" id="1227497.C491_21456"/>
<gene>
    <name evidence="1" type="ORF">C491_21456</name>
</gene>
<dbReference type="Proteomes" id="UP000011688">
    <property type="component" value="Unassembled WGS sequence"/>
</dbReference>
<organism evidence="1 2">
    <name type="scientific">Natronococcus amylolyticus DSM 10524</name>
    <dbReference type="NCBI Taxonomy" id="1227497"/>
    <lineage>
        <taxon>Archaea</taxon>
        <taxon>Methanobacteriati</taxon>
        <taxon>Methanobacteriota</taxon>
        <taxon>Stenosarchaea group</taxon>
        <taxon>Halobacteria</taxon>
        <taxon>Halobacteriales</taxon>
        <taxon>Natrialbaceae</taxon>
        <taxon>Natronococcus</taxon>
    </lineage>
</organism>
<name>L9WYU7_9EURY</name>
<dbReference type="eggNOG" id="arCOG09101">
    <property type="taxonomic scope" value="Archaea"/>
</dbReference>
<protein>
    <submittedName>
        <fullName evidence="1">Uncharacterized protein</fullName>
    </submittedName>
</protein>
<evidence type="ECO:0000313" key="1">
    <source>
        <dbReference type="EMBL" id="ELY53498.1"/>
    </source>
</evidence>
<dbReference type="EMBL" id="AOIB01000043">
    <property type="protein sequence ID" value="ELY53498.1"/>
    <property type="molecule type" value="Genomic_DNA"/>
</dbReference>